<protein>
    <submittedName>
        <fullName evidence="1">Uncharacterized protein</fullName>
    </submittedName>
</protein>
<dbReference type="OrthoDB" id="10569780at2759"/>
<gene>
    <name evidence="1" type="ORF">SKAU_G00313240</name>
</gene>
<accession>A0A9Q1ES35</accession>
<evidence type="ECO:0000313" key="1">
    <source>
        <dbReference type="EMBL" id="KAJ8343995.1"/>
    </source>
</evidence>
<organism evidence="1 2">
    <name type="scientific">Synaphobranchus kaupii</name>
    <name type="common">Kaup's arrowtooth eel</name>
    <dbReference type="NCBI Taxonomy" id="118154"/>
    <lineage>
        <taxon>Eukaryota</taxon>
        <taxon>Metazoa</taxon>
        <taxon>Chordata</taxon>
        <taxon>Craniata</taxon>
        <taxon>Vertebrata</taxon>
        <taxon>Euteleostomi</taxon>
        <taxon>Actinopterygii</taxon>
        <taxon>Neopterygii</taxon>
        <taxon>Teleostei</taxon>
        <taxon>Anguilliformes</taxon>
        <taxon>Synaphobranchidae</taxon>
        <taxon>Synaphobranchus</taxon>
    </lineage>
</organism>
<proteinExistence type="predicted"/>
<dbReference type="Proteomes" id="UP001152622">
    <property type="component" value="Chromosome 13"/>
</dbReference>
<name>A0A9Q1ES35_SYNKA</name>
<dbReference type="AlphaFoldDB" id="A0A9Q1ES35"/>
<comment type="caution">
    <text evidence="1">The sequence shown here is derived from an EMBL/GenBank/DDBJ whole genome shotgun (WGS) entry which is preliminary data.</text>
</comment>
<evidence type="ECO:0000313" key="2">
    <source>
        <dbReference type="Proteomes" id="UP001152622"/>
    </source>
</evidence>
<sequence>MSCERRLKGQFCVFSGCDPEGRCQKRTTATEKNESMHPTDLKMDVSLGCGGHREHKLRALAARVTLMRSDGSTKACRRKRAVRGGLWDNGICFFPQ</sequence>
<reference evidence="1" key="1">
    <citation type="journal article" date="2023" name="Science">
        <title>Genome structures resolve the early diversification of teleost fishes.</title>
        <authorList>
            <person name="Parey E."/>
            <person name="Louis A."/>
            <person name="Montfort J."/>
            <person name="Bouchez O."/>
            <person name="Roques C."/>
            <person name="Iampietro C."/>
            <person name="Lluch J."/>
            <person name="Castinel A."/>
            <person name="Donnadieu C."/>
            <person name="Desvignes T."/>
            <person name="Floi Bucao C."/>
            <person name="Jouanno E."/>
            <person name="Wen M."/>
            <person name="Mejri S."/>
            <person name="Dirks R."/>
            <person name="Jansen H."/>
            <person name="Henkel C."/>
            <person name="Chen W.J."/>
            <person name="Zahm M."/>
            <person name="Cabau C."/>
            <person name="Klopp C."/>
            <person name="Thompson A.W."/>
            <person name="Robinson-Rechavi M."/>
            <person name="Braasch I."/>
            <person name="Lecointre G."/>
            <person name="Bobe J."/>
            <person name="Postlethwait J.H."/>
            <person name="Berthelot C."/>
            <person name="Roest Crollius H."/>
            <person name="Guiguen Y."/>
        </authorList>
    </citation>
    <scope>NUCLEOTIDE SEQUENCE</scope>
    <source>
        <strain evidence="1">WJC10195</strain>
    </source>
</reference>
<keyword evidence="2" id="KW-1185">Reference proteome</keyword>
<dbReference type="EMBL" id="JAINUF010000013">
    <property type="protein sequence ID" value="KAJ8343995.1"/>
    <property type="molecule type" value="Genomic_DNA"/>
</dbReference>